<evidence type="ECO:0000256" key="1">
    <source>
        <dbReference type="SAM" id="MobiDB-lite"/>
    </source>
</evidence>
<name>A0ABD2W685_9HYME</name>
<accession>A0ABD2W685</accession>
<sequence>MMSDSKRECTPVGKGTNVPESNLGSYRVKASVTSGSPSDSGEGKNRKVVGDGRGAKGGKGVRTCFRHWTSSPRRGRKNAQLRRTISCSRSTVSQRVYSKLALTTGPISPLGVLDQVRWSYRNLFDGR</sequence>
<comment type="caution">
    <text evidence="2">The sequence shown here is derived from an EMBL/GenBank/DDBJ whole genome shotgun (WGS) entry which is preliminary data.</text>
</comment>
<gene>
    <name evidence="2" type="ORF">TKK_016513</name>
</gene>
<dbReference type="EMBL" id="JBJJXI010000134">
    <property type="protein sequence ID" value="KAL3388279.1"/>
    <property type="molecule type" value="Genomic_DNA"/>
</dbReference>
<evidence type="ECO:0000313" key="3">
    <source>
        <dbReference type="Proteomes" id="UP001627154"/>
    </source>
</evidence>
<organism evidence="2 3">
    <name type="scientific">Trichogramma kaykai</name>
    <dbReference type="NCBI Taxonomy" id="54128"/>
    <lineage>
        <taxon>Eukaryota</taxon>
        <taxon>Metazoa</taxon>
        <taxon>Ecdysozoa</taxon>
        <taxon>Arthropoda</taxon>
        <taxon>Hexapoda</taxon>
        <taxon>Insecta</taxon>
        <taxon>Pterygota</taxon>
        <taxon>Neoptera</taxon>
        <taxon>Endopterygota</taxon>
        <taxon>Hymenoptera</taxon>
        <taxon>Apocrita</taxon>
        <taxon>Proctotrupomorpha</taxon>
        <taxon>Chalcidoidea</taxon>
        <taxon>Trichogrammatidae</taxon>
        <taxon>Trichogramma</taxon>
    </lineage>
</organism>
<protein>
    <submittedName>
        <fullName evidence="2">Uncharacterized protein</fullName>
    </submittedName>
</protein>
<feature type="region of interest" description="Disordered" evidence="1">
    <location>
        <begin position="1"/>
        <end position="63"/>
    </location>
</feature>
<proteinExistence type="predicted"/>
<dbReference type="AlphaFoldDB" id="A0ABD2W685"/>
<feature type="compositionally biased region" description="Basic and acidic residues" evidence="1">
    <location>
        <begin position="41"/>
        <end position="54"/>
    </location>
</feature>
<keyword evidence="3" id="KW-1185">Reference proteome</keyword>
<evidence type="ECO:0000313" key="2">
    <source>
        <dbReference type="EMBL" id="KAL3388279.1"/>
    </source>
</evidence>
<dbReference type="Proteomes" id="UP001627154">
    <property type="component" value="Unassembled WGS sequence"/>
</dbReference>
<reference evidence="2 3" key="1">
    <citation type="journal article" date="2024" name="bioRxiv">
        <title>A reference genome for Trichogramma kaykai: A tiny desert-dwelling parasitoid wasp with competing sex-ratio distorters.</title>
        <authorList>
            <person name="Culotta J."/>
            <person name="Lindsey A.R."/>
        </authorList>
    </citation>
    <scope>NUCLEOTIDE SEQUENCE [LARGE SCALE GENOMIC DNA]</scope>
    <source>
        <strain evidence="2 3">KSX58</strain>
    </source>
</reference>